<dbReference type="NCBIfam" id="NF040464">
    <property type="entry name" value="SCO3374_fam"/>
    <property type="match status" value="1"/>
</dbReference>
<dbReference type="AlphaFoldDB" id="A0A7W9QFQ7"/>
<evidence type="ECO:0000313" key="3">
    <source>
        <dbReference type="Proteomes" id="UP000588098"/>
    </source>
</evidence>
<evidence type="ECO:0008006" key="4">
    <source>
        <dbReference type="Google" id="ProtNLM"/>
    </source>
</evidence>
<dbReference type="Proteomes" id="UP000588098">
    <property type="component" value="Unassembled WGS sequence"/>
</dbReference>
<keyword evidence="3" id="KW-1185">Reference proteome</keyword>
<feature type="compositionally biased region" description="Low complexity" evidence="1">
    <location>
        <begin position="168"/>
        <end position="186"/>
    </location>
</feature>
<feature type="region of interest" description="Disordered" evidence="1">
    <location>
        <begin position="1"/>
        <end position="26"/>
    </location>
</feature>
<dbReference type="RefSeq" id="WP_221477026.1">
    <property type="nucleotide sequence ID" value="NZ_JACHJL010000023.1"/>
</dbReference>
<proteinExistence type="predicted"/>
<organism evidence="2 3">
    <name type="scientific">Streptomyces zagrosensis</name>
    <dbReference type="NCBI Taxonomy" id="1042984"/>
    <lineage>
        <taxon>Bacteria</taxon>
        <taxon>Bacillati</taxon>
        <taxon>Actinomycetota</taxon>
        <taxon>Actinomycetes</taxon>
        <taxon>Kitasatosporales</taxon>
        <taxon>Streptomycetaceae</taxon>
        <taxon>Streptomyces</taxon>
    </lineage>
</organism>
<comment type="caution">
    <text evidence="2">The sequence shown here is derived from an EMBL/GenBank/DDBJ whole genome shotgun (WGS) entry which is preliminary data.</text>
</comment>
<dbReference type="InterPro" id="IPR047919">
    <property type="entry name" value="SCO3374-like"/>
</dbReference>
<sequence>MAASDPAAAPLPITRTPPSHPCAVGPHASQHAVREWYERVLGWPASPACEGPVQLLTGLRFDVLALPADAGDAVLRRVPRTGPVAVHGPTMLFLVAPGSADELPGLLDWLEWGGVPLELTALGIGGRMAAPAPIPAIVGERLGSRETATWVRPPRPGCEAGQTPPPREAQQPRQALQPQQPRQAQEALPSLGLRHGEGARGFHGLPDSAGMDGFQSDLHAPNLVRLVSAVATECHRARLLRVRRNDAGRAQPLAFSYASRTVAGTRPRSLTS</sequence>
<reference evidence="2 3" key="1">
    <citation type="submission" date="2020-08" db="EMBL/GenBank/DDBJ databases">
        <title>Genomic Encyclopedia of Type Strains, Phase III (KMG-III): the genomes of soil and plant-associated and newly described type strains.</title>
        <authorList>
            <person name="Whitman W."/>
        </authorList>
    </citation>
    <scope>NUCLEOTIDE SEQUENCE [LARGE SCALE GENOMIC DNA]</scope>
    <source>
        <strain evidence="2 3">CECT 8305</strain>
    </source>
</reference>
<gene>
    <name evidence="2" type="ORF">FHS42_006507</name>
</gene>
<dbReference type="EMBL" id="JACHJL010000023">
    <property type="protein sequence ID" value="MBB5939413.1"/>
    <property type="molecule type" value="Genomic_DNA"/>
</dbReference>
<name>A0A7W9QFQ7_9ACTN</name>
<accession>A0A7W9QFQ7</accession>
<evidence type="ECO:0000313" key="2">
    <source>
        <dbReference type="EMBL" id="MBB5939413.1"/>
    </source>
</evidence>
<feature type="region of interest" description="Disordered" evidence="1">
    <location>
        <begin position="146"/>
        <end position="186"/>
    </location>
</feature>
<evidence type="ECO:0000256" key="1">
    <source>
        <dbReference type="SAM" id="MobiDB-lite"/>
    </source>
</evidence>
<protein>
    <recommendedName>
        <fullName evidence="4">Proline-rich protein</fullName>
    </recommendedName>
</protein>